<keyword evidence="2" id="KW-1185">Reference proteome</keyword>
<dbReference type="RefSeq" id="WP_252664993.1">
    <property type="nucleotide sequence ID" value="NZ_CP098611.1"/>
</dbReference>
<accession>A0ABY5AWZ4</accession>
<sequence length="75" mass="7945">MKLTGVVKHVAMGTGAWTLETGTGQVYELHESTPSEVLKPGQSVTLEGTVRDDVMTLAALGPVFEVKSFQLGPES</sequence>
<evidence type="ECO:0000313" key="2">
    <source>
        <dbReference type="Proteomes" id="UP001056708"/>
    </source>
</evidence>
<evidence type="ECO:0000313" key="1">
    <source>
        <dbReference type="EMBL" id="USR92816.1"/>
    </source>
</evidence>
<organism evidence="1 2">
    <name type="scientific">Phormidium yuhuli AB48</name>
    <dbReference type="NCBI Taxonomy" id="2940671"/>
    <lineage>
        <taxon>Bacteria</taxon>
        <taxon>Bacillati</taxon>
        <taxon>Cyanobacteriota</taxon>
        <taxon>Cyanophyceae</taxon>
        <taxon>Oscillatoriophycideae</taxon>
        <taxon>Oscillatoriales</taxon>
        <taxon>Oscillatoriaceae</taxon>
        <taxon>Phormidium</taxon>
        <taxon>Phormidium yuhuli</taxon>
    </lineage>
</organism>
<dbReference type="Proteomes" id="UP001056708">
    <property type="component" value="Chromosome"/>
</dbReference>
<protein>
    <recommendedName>
        <fullName evidence="3">DUF5666 domain-containing protein</fullName>
    </recommendedName>
</protein>
<dbReference type="EMBL" id="CP098611">
    <property type="protein sequence ID" value="USR92816.1"/>
    <property type="molecule type" value="Genomic_DNA"/>
</dbReference>
<gene>
    <name evidence="1" type="ORF">NEA10_08920</name>
</gene>
<evidence type="ECO:0008006" key="3">
    <source>
        <dbReference type="Google" id="ProtNLM"/>
    </source>
</evidence>
<name>A0ABY5AWZ4_9CYAN</name>
<reference evidence="1" key="1">
    <citation type="submission" date="2022-06" db="EMBL/GenBank/DDBJ databases">
        <title>Genome sequence of Phormidium yuhuli AB48 isolated from an industrial photobioreactor environment.</title>
        <authorList>
            <person name="Qiu Y."/>
            <person name="Noonan A.J.C."/>
            <person name="Dofher K."/>
            <person name="Koch M."/>
            <person name="Kieft B."/>
            <person name="Lin X."/>
            <person name="Ziels R.M."/>
            <person name="Hallam S.J."/>
        </authorList>
    </citation>
    <scope>NUCLEOTIDE SEQUENCE</scope>
    <source>
        <strain evidence="1">AB48</strain>
    </source>
</reference>
<proteinExistence type="predicted"/>